<dbReference type="EMBL" id="MWQY01000005">
    <property type="protein sequence ID" value="ORC36601.1"/>
    <property type="molecule type" value="Genomic_DNA"/>
</dbReference>
<evidence type="ECO:0000256" key="7">
    <source>
        <dbReference type="ARBA" id="ARBA00023136"/>
    </source>
</evidence>
<dbReference type="AlphaFoldDB" id="A0A1Y1S0E8"/>
<dbReference type="GO" id="GO:0005886">
    <property type="term" value="C:plasma membrane"/>
    <property type="evidence" value="ECO:0007669"/>
    <property type="project" value="UniProtKB-SubCell"/>
</dbReference>
<dbReference type="Proteomes" id="UP000192343">
    <property type="component" value="Unassembled WGS sequence"/>
</dbReference>
<evidence type="ECO:0000256" key="2">
    <source>
        <dbReference type="ARBA" id="ARBA00007776"/>
    </source>
</evidence>
<evidence type="ECO:0000256" key="6">
    <source>
        <dbReference type="ARBA" id="ARBA00022989"/>
    </source>
</evidence>
<keyword evidence="4 8" id="KW-0812">Transmembrane</keyword>
<keyword evidence="7 8" id="KW-0472">Membrane</keyword>
<feature type="transmembrane region" description="Helical" evidence="8">
    <location>
        <begin position="97"/>
        <end position="125"/>
    </location>
</feature>
<evidence type="ECO:0000313" key="9">
    <source>
        <dbReference type="EMBL" id="ORC36601.1"/>
    </source>
</evidence>
<dbReference type="NCBIfam" id="TIGR03426">
    <property type="entry name" value="shape_MreD"/>
    <property type="match status" value="1"/>
</dbReference>
<dbReference type="Pfam" id="PF04093">
    <property type="entry name" value="MreD"/>
    <property type="match status" value="1"/>
</dbReference>
<reference evidence="9 10" key="1">
    <citation type="submission" date="2017-03" db="EMBL/GenBank/DDBJ databases">
        <title>Draft Genome sequence of Marispirochaeta sp. strain JC444.</title>
        <authorList>
            <person name="Shivani Y."/>
            <person name="Subhash Y."/>
            <person name="Sasikala C."/>
            <person name="Ramana C."/>
        </authorList>
    </citation>
    <scope>NUCLEOTIDE SEQUENCE [LARGE SCALE GENOMIC DNA]</scope>
    <source>
        <strain evidence="9 10">JC444</strain>
    </source>
</reference>
<evidence type="ECO:0000256" key="3">
    <source>
        <dbReference type="ARBA" id="ARBA00022475"/>
    </source>
</evidence>
<keyword evidence="6 8" id="KW-1133">Transmembrane helix</keyword>
<dbReference type="STRING" id="1963862.B4O97_05925"/>
<dbReference type="GO" id="GO:0008360">
    <property type="term" value="P:regulation of cell shape"/>
    <property type="evidence" value="ECO:0007669"/>
    <property type="project" value="UniProtKB-KW"/>
</dbReference>
<protein>
    <submittedName>
        <fullName evidence="9">Rod shape-determining protein MreD</fullName>
    </submittedName>
</protein>
<evidence type="ECO:0000256" key="5">
    <source>
        <dbReference type="ARBA" id="ARBA00022960"/>
    </source>
</evidence>
<proteinExistence type="inferred from homology"/>
<keyword evidence="10" id="KW-1185">Reference proteome</keyword>
<dbReference type="OrthoDB" id="5184389at2"/>
<comment type="similarity">
    <text evidence="2">Belongs to the MreD family.</text>
</comment>
<keyword evidence="5" id="KW-0133">Cell shape</keyword>
<organism evidence="9 10">
    <name type="scientific">Marispirochaeta aestuarii</name>
    <dbReference type="NCBI Taxonomy" id="1963862"/>
    <lineage>
        <taxon>Bacteria</taxon>
        <taxon>Pseudomonadati</taxon>
        <taxon>Spirochaetota</taxon>
        <taxon>Spirochaetia</taxon>
        <taxon>Spirochaetales</taxon>
        <taxon>Spirochaetaceae</taxon>
        <taxon>Marispirochaeta</taxon>
    </lineage>
</organism>
<dbReference type="RefSeq" id="WP_083049151.1">
    <property type="nucleotide sequence ID" value="NZ_MWQY01000005.1"/>
</dbReference>
<dbReference type="InterPro" id="IPR007227">
    <property type="entry name" value="Cell_shape_determining_MreD"/>
</dbReference>
<name>A0A1Y1S0E8_9SPIO</name>
<evidence type="ECO:0000256" key="1">
    <source>
        <dbReference type="ARBA" id="ARBA00004651"/>
    </source>
</evidence>
<evidence type="ECO:0000256" key="4">
    <source>
        <dbReference type="ARBA" id="ARBA00022692"/>
    </source>
</evidence>
<feature type="transmembrane region" description="Helical" evidence="8">
    <location>
        <begin position="137"/>
        <end position="163"/>
    </location>
</feature>
<evidence type="ECO:0000256" key="8">
    <source>
        <dbReference type="SAM" id="Phobius"/>
    </source>
</evidence>
<comment type="caution">
    <text evidence="9">The sequence shown here is derived from an EMBL/GenBank/DDBJ whole genome shotgun (WGS) entry which is preliminary data.</text>
</comment>
<gene>
    <name evidence="9" type="ORF">B4O97_05925</name>
</gene>
<comment type="subcellular location">
    <subcellularLocation>
        <location evidence="1">Cell membrane</location>
        <topology evidence="1">Multi-pass membrane protein</topology>
    </subcellularLocation>
</comment>
<keyword evidence="3" id="KW-1003">Cell membrane</keyword>
<evidence type="ECO:0000313" key="10">
    <source>
        <dbReference type="Proteomes" id="UP000192343"/>
    </source>
</evidence>
<sequence length="168" mass="18308">MIRHPAVQILMLTGLLLLETIIVRELGIIGLEPGIYLVFFIFIAHAQGSMRAVLIGFCLGLAVDFLSAAPLGLHSFSFSLVGYLAGSLRGKIFLDPIFMPMVLMFFAGLINLLTGTLLITIFSIAVSSHPFSGSFPLMLLFHALISPICFGLLRLTGIVPFNIRSEDR</sequence>
<accession>A0A1Y1S0E8</accession>